<evidence type="ECO:0000313" key="1">
    <source>
        <dbReference type="EMBL" id="KFD53186.1"/>
    </source>
</evidence>
<protein>
    <submittedName>
        <fullName evidence="1">Uncharacterized protein</fullName>
    </submittedName>
</protein>
<accession>A0A085M7J0</accession>
<dbReference type="Proteomes" id="UP000030764">
    <property type="component" value="Unassembled WGS sequence"/>
</dbReference>
<feature type="non-terminal residue" evidence="1">
    <location>
        <position position="8"/>
    </location>
</feature>
<sequence>GWSKSVLL</sequence>
<organism evidence="1 2">
    <name type="scientific">Trichuris suis</name>
    <name type="common">pig whipworm</name>
    <dbReference type="NCBI Taxonomy" id="68888"/>
    <lineage>
        <taxon>Eukaryota</taxon>
        <taxon>Metazoa</taxon>
        <taxon>Ecdysozoa</taxon>
        <taxon>Nematoda</taxon>
        <taxon>Enoplea</taxon>
        <taxon>Dorylaimia</taxon>
        <taxon>Trichinellida</taxon>
        <taxon>Trichuridae</taxon>
        <taxon>Trichuris</taxon>
    </lineage>
</organism>
<dbReference type="EMBL" id="KL363219">
    <property type="protein sequence ID" value="KFD53186.1"/>
    <property type="molecule type" value="Genomic_DNA"/>
</dbReference>
<reference evidence="1 2" key="1">
    <citation type="journal article" date="2014" name="Nat. Genet.">
        <title>Genome and transcriptome of the porcine whipworm Trichuris suis.</title>
        <authorList>
            <person name="Jex A.R."/>
            <person name="Nejsum P."/>
            <person name="Schwarz E.M."/>
            <person name="Hu L."/>
            <person name="Young N.D."/>
            <person name="Hall R.S."/>
            <person name="Korhonen P.K."/>
            <person name="Liao S."/>
            <person name="Thamsborg S."/>
            <person name="Xia J."/>
            <person name="Xu P."/>
            <person name="Wang S."/>
            <person name="Scheerlinck J.P."/>
            <person name="Hofmann A."/>
            <person name="Sternberg P.W."/>
            <person name="Wang J."/>
            <person name="Gasser R.B."/>
        </authorList>
    </citation>
    <scope>NUCLEOTIDE SEQUENCE [LARGE SCALE GENOMIC DNA]</scope>
    <source>
        <strain evidence="1">DCEP-RM93M</strain>
    </source>
</reference>
<name>A0A085M7J0_9BILA</name>
<feature type="non-terminal residue" evidence="1">
    <location>
        <position position="1"/>
    </location>
</feature>
<proteinExistence type="predicted"/>
<keyword evidence="2" id="KW-1185">Reference proteome</keyword>
<gene>
    <name evidence="1" type="ORF">M513_05896</name>
</gene>
<evidence type="ECO:0000313" key="2">
    <source>
        <dbReference type="Proteomes" id="UP000030764"/>
    </source>
</evidence>